<dbReference type="GO" id="GO:0008270">
    <property type="term" value="F:zinc ion binding"/>
    <property type="evidence" value="ECO:0007669"/>
    <property type="project" value="InterPro"/>
</dbReference>
<dbReference type="OrthoDB" id="4937900at2759"/>
<dbReference type="STRING" id="1448320.A0A319D604"/>
<dbReference type="GO" id="GO:0003677">
    <property type="term" value="F:DNA binding"/>
    <property type="evidence" value="ECO:0007669"/>
    <property type="project" value="UniProtKB-KW"/>
</dbReference>
<dbReference type="GO" id="GO:0001228">
    <property type="term" value="F:DNA-binding transcription activator activity, RNA polymerase II-specific"/>
    <property type="evidence" value="ECO:0007669"/>
    <property type="project" value="TreeGrafter"/>
</dbReference>
<dbReference type="Proteomes" id="UP000247810">
    <property type="component" value="Unassembled WGS sequence"/>
</dbReference>
<keyword evidence="1" id="KW-0805">Transcription regulation</keyword>
<evidence type="ECO:0000313" key="8">
    <source>
        <dbReference type="Proteomes" id="UP000247810"/>
    </source>
</evidence>
<dbReference type="InterPro" id="IPR036864">
    <property type="entry name" value="Zn2-C6_fun-type_DNA-bd_sf"/>
</dbReference>
<dbReference type="Pfam" id="PF00172">
    <property type="entry name" value="Zn_clus"/>
    <property type="match status" value="1"/>
</dbReference>
<dbReference type="InterPro" id="IPR001138">
    <property type="entry name" value="Zn2Cys6_DnaBD"/>
</dbReference>
<dbReference type="CDD" id="cd00067">
    <property type="entry name" value="GAL4"/>
    <property type="match status" value="1"/>
</dbReference>
<evidence type="ECO:0000259" key="6">
    <source>
        <dbReference type="PROSITE" id="PS50048"/>
    </source>
</evidence>
<dbReference type="VEuPathDB" id="FungiDB:BO71DRAFT_19471"/>
<name>A0A319D604_9EURO</name>
<dbReference type="PROSITE" id="PS00463">
    <property type="entry name" value="ZN2_CY6_FUNGAL_1"/>
    <property type="match status" value="1"/>
</dbReference>
<feature type="region of interest" description="Disordered" evidence="5">
    <location>
        <begin position="48"/>
        <end position="83"/>
    </location>
</feature>
<protein>
    <recommendedName>
        <fullName evidence="6">Zn(2)-C6 fungal-type domain-containing protein</fullName>
    </recommendedName>
</protein>
<proteinExistence type="predicted"/>
<reference evidence="7 8" key="1">
    <citation type="submission" date="2018-02" db="EMBL/GenBank/DDBJ databases">
        <title>The genomes of Aspergillus section Nigri reveals drivers in fungal speciation.</title>
        <authorList>
            <consortium name="DOE Joint Genome Institute"/>
            <person name="Vesth T.C."/>
            <person name="Nybo J."/>
            <person name="Theobald S."/>
            <person name="Brandl J."/>
            <person name="Frisvad J.C."/>
            <person name="Nielsen K.F."/>
            <person name="Lyhne E.K."/>
            <person name="Kogle M.E."/>
            <person name="Kuo A."/>
            <person name="Riley R."/>
            <person name="Clum A."/>
            <person name="Nolan M."/>
            <person name="Lipzen A."/>
            <person name="Salamov A."/>
            <person name="Henrissat B."/>
            <person name="Wiebenga A."/>
            <person name="De vries R.P."/>
            <person name="Grigoriev I.V."/>
            <person name="Mortensen U.H."/>
            <person name="Andersen M.R."/>
            <person name="Baker S.E."/>
        </authorList>
    </citation>
    <scope>NUCLEOTIDE SEQUENCE [LARGE SCALE GENOMIC DNA]</scope>
    <source>
        <strain evidence="7 8">CBS 707.79</strain>
    </source>
</reference>
<dbReference type="PROSITE" id="PS50048">
    <property type="entry name" value="ZN2_CY6_FUNGAL_2"/>
    <property type="match status" value="1"/>
</dbReference>
<dbReference type="InterPro" id="IPR053157">
    <property type="entry name" value="Sterol_Uptake_Regulator"/>
</dbReference>
<organism evidence="7 8">
    <name type="scientific">Aspergillus ellipticus CBS 707.79</name>
    <dbReference type="NCBI Taxonomy" id="1448320"/>
    <lineage>
        <taxon>Eukaryota</taxon>
        <taxon>Fungi</taxon>
        <taxon>Dikarya</taxon>
        <taxon>Ascomycota</taxon>
        <taxon>Pezizomycotina</taxon>
        <taxon>Eurotiomycetes</taxon>
        <taxon>Eurotiomycetidae</taxon>
        <taxon>Eurotiales</taxon>
        <taxon>Aspergillaceae</taxon>
        <taxon>Aspergillus</taxon>
        <taxon>Aspergillus subgen. Circumdati</taxon>
    </lineage>
</organism>
<dbReference type="EMBL" id="KZ825912">
    <property type="protein sequence ID" value="PYH92601.1"/>
    <property type="molecule type" value="Genomic_DNA"/>
</dbReference>
<evidence type="ECO:0000256" key="3">
    <source>
        <dbReference type="ARBA" id="ARBA00023163"/>
    </source>
</evidence>
<accession>A0A319D604</accession>
<feature type="compositionally biased region" description="Low complexity" evidence="5">
    <location>
        <begin position="48"/>
        <end position="67"/>
    </location>
</feature>
<evidence type="ECO:0000256" key="5">
    <source>
        <dbReference type="SAM" id="MobiDB-lite"/>
    </source>
</evidence>
<keyword evidence="3" id="KW-0804">Transcription</keyword>
<dbReference type="SMART" id="SM00066">
    <property type="entry name" value="GAL4"/>
    <property type="match status" value="1"/>
</dbReference>
<dbReference type="Gene3D" id="4.10.240.10">
    <property type="entry name" value="Zn(2)-C6 fungal-type DNA-binding domain"/>
    <property type="match status" value="1"/>
</dbReference>
<keyword evidence="2" id="KW-0238">DNA-binding</keyword>
<dbReference type="SUPFAM" id="SSF57701">
    <property type="entry name" value="Zn2/Cys6 DNA-binding domain"/>
    <property type="match status" value="1"/>
</dbReference>
<dbReference type="PANTHER" id="PTHR47784">
    <property type="entry name" value="STEROL UPTAKE CONTROL PROTEIN 2"/>
    <property type="match status" value="1"/>
</dbReference>
<evidence type="ECO:0000313" key="7">
    <source>
        <dbReference type="EMBL" id="PYH92601.1"/>
    </source>
</evidence>
<evidence type="ECO:0000256" key="4">
    <source>
        <dbReference type="ARBA" id="ARBA00023242"/>
    </source>
</evidence>
<gene>
    <name evidence="7" type="ORF">BO71DRAFT_19471</name>
</gene>
<evidence type="ECO:0000256" key="1">
    <source>
        <dbReference type="ARBA" id="ARBA00023015"/>
    </source>
</evidence>
<keyword evidence="8" id="KW-1185">Reference proteome</keyword>
<dbReference type="PANTHER" id="PTHR47784:SF4">
    <property type="entry name" value="ZN(II)2CYS6 TRANSCRIPTION FACTOR (EUROFUNG)"/>
    <property type="match status" value="1"/>
</dbReference>
<evidence type="ECO:0000256" key="2">
    <source>
        <dbReference type="ARBA" id="ARBA00023125"/>
    </source>
</evidence>
<keyword evidence="4" id="KW-0539">Nucleus</keyword>
<sequence>MPRRAHRKSRNGCLECKRRHIKCDEKYPLCSNCRSSERSCEYADRFVPAVPSRSSKSSTSSPATGPGTNELPSDHLAAPTSSSSYSSFSSSEIPPVNLVHTELLYNLTTQTLPSLTLGVSSWITSADVHRVAISTPYLMNELLALSALHLSILHPPDRERYRRYAAQLQTHALEIHNQMSSEVDKETCVPLFLFSCGIGMHMLCDVLVYRDHGGFDGFLDRYVHSFRLQLGIRAVISGSSWTVLRESILKAPLINGELLFNWDTDLSPECQKLIELIESAKLGDSITSTYRHTVMALNVAMKAAIGNTIKNVSGITGWPVIVNPGYVEFLVLRRPEALVILAHYAVLLHWHRDLWLFGDSGRFVIESINSHLGLDWAHWLEWPNQVLRETDVNH</sequence>
<dbReference type="AlphaFoldDB" id="A0A319D604"/>
<feature type="domain" description="Zn(2)-C6 fungal-type" evidence="6">
    <location>
        <begin position="12"/>
        <end position="42"/>
    </location>
</feature>